<dbReference type="Gene3D" id="3.50.30.30">
    <property type="match status" value="1"/>
</dbReference>
<dbReference type="OrthoDB" id="10013407at2759"/>
<dbReference type="InterPro" id="IPR046450">
    <property type="entry name" value="PA_dom_sf"/>
</dbReference>
<gene>
    <name evidence="10" type="ORF">XA68_17848</name>
</gene>
<dbReference type="AlphaFoldDB" id="A0A2A9P2G1"/>
<dbReference type="Proteomes" id="UP000037136">
    <property type="component" value="Unassembled WGS sequence"/>
</dbReference>
<dbReference type="Pfam" id="PF02225">
    <property type="entry name" value="PA"/>
    <property type="match status" value="1"/>
</dbReference>
<evidence type="ECO:0000256" key="7">
    <source>
        <dbReference type="RuleBase" id="RU361240"/>
    </source>
</evidence>
<evidence type="ECO:0000259" key="8">
    <source>
        <dbReference type="Pfam" id="PF02225"/>
    </source>
</evidence>
<dbReference type="PANTHER" id="PTHR12147">
    <property type="entry name" value="METALLOPEPTIDASE M28 FAMILY MEMBER"/>
    <property type="match status" value="1"/>
</dbReference>
<evidence type="ECO:0000256" key="1">
    <source>
        <dbReference type="ARBA" id="ARBA00001947"/>
    </source>
</evidence>
<name>A0A2A9P2G1_OPHUN</name>
<dbReference type="GO" id="GO:0046872">
    <property type="term" value="F:metal ion binding"/>
    <property type="evidence" value="ECO:0007669"/>
    <property type="project" value="UniProtKB-KW"/>
</dbReference>
<comment type="cofactor">
    <cofactor evidence="1">
        <name>Zn(2+)</name>
        <dbReference type="ChEBI" id="CHEBI:29105"/>
    </cofactor>
</comment>
<dbReference type="GO" id="GO:0006508">
    <property type="term" value="P:proteolysis"/>
    <property type="evidence" value="ECO:0007669"/>
    <property type="project" value="UniProtKB-KW"/>
</dbReference>
<evidence type="ECO:0000313" key="10">
    <source>
        <dbReference type="EMBL" id="PFH55675.1"/>
    </source>
</evidence>
<comment type="similarity">
    <text evidence="2">Belongs to the peptidase M28 family. M28B subfamily.</text>
</comment>
<protein>
    <recommendedName>
        <fullName evidence="7">Peptide hydrolase</fullName>
        <ecNumber evidence="7">3.4.-.-</ecNumber>
    </recommendedName>
</protein>
<keyword evidence="5 7" id="KW-0378">Hydrolase</keyword>
<keyword evidence="11" id="KW-1185">Reference proteome</keyword>
<proteinExistence type="inferred from homology"/>
<dbReference type="InterPro" id="IPR045175">
    <property type="entry name" value="M28_fam"/>
</dbReference>
<keyword evidence="4 7" id="KW-0479">Metal-binding</keyword>
<evidence type="ECO:0000259" key="9">
    <source>
        <dbReference type="Pfam" id="PF04389"/>
    </source>
</evidence>
<dbReference type="CDD" id="cd04816">
    <property type="entry name" value="PA_SaNapH_like"/>
    <property type="match status" value="1"/>
</dbReference>
<dbReference type="Pfam" id="PF04389">
    <property type="entry name" value="Peptidase_M28"/>
    <property type="match status" value="1"/>
</dbReference>
<dbReference type="EC" id="3.4.-.-" evidence="7"/>
<keyword evidence="3 7" id="KW-0645">Protease</keyword>
<feature type="domain" description="Peptidase M28" evidence="9">
    <location>
        <begin position="245"/>
        <end position="404"/>
    </location>
</feature>
<keyword evidence="7" id="KW-0732">Signal</keyword>
<reference evidence="10 11" key="2">
    <citation type="journal article" date="2017" name="Sci. Rep.">
        <title>Ant-infecting Ophiocordyceps genomes reveal a high diversity of potential behavioral manipulation genes and a possible major role for enterotoxins.</title>
        <authorList>
            <person name="de Bekker C."/>
            <person name="Ohm R.A."/>
            <person name="Evans H.C."/>
            <person name="Brachmann A."/>
            <person name="Hughes D.P."/>
        </authorList>
    </citation>
    <scope>NUCLEOTIDE SEQUENCE [LARGE SCALE GENOMIC DNA]</scope>
    <source>
        <strain evidence="10 11">SC16a</strain>
    </source>
</reference>
<dbReference type="InterPro" id="IPR007484">
    <property type="entry name" value="Peptidase_M28"/>
</dbReference>
<dbReference type="EMBL" id="LAZP02000811">
    <property type="protein sequence ID" value="PFH55675.1"/>
    <property type="molecule type" value="Genomic_DNA"/>
</dbReference>
<dbReference type="SUPFAM" id="SSF52025">
    <property type="entry name" value="PA domain"/>
    <property type="match status" value="1"/>
</dbReference>
<evidence type="ECO:0000313" key="11">
    <source>
        <dbReference type="Proteomes" id="UP000037136"/>
    </source>
</evidence>
<reference evidence="10 11" key="1">
    <citation type="journal article" date="2015" name="BMC Genomics">
        <title>Gene expression during zombie ant biting behavior reflects the complexity underlying fungal parasitic behavioral manipulation.</title>
        <authorList>
            <person name="de Bekker C."/>
            <person name="Ohm R.A."/>
            <person name="Loreto R.G."/>
            <person name="Sebastian A."/>
            <person name="Albert I."/>
            <person name="Merrow M."/>
            <person name="Brachmann A."/>
            <person name="Hughes D.P."/>
        </authorList>
    </citation>
    <scope>NUCLEOTIDE SEQUENCE [LARGE SCALE GENOMIC DNA]</scope>
    <source>
        <strain evidence="10 11">SC16a</strain>
    </source>
</reference>
<comment type="caution">
    <text evidence="10">The sequence shown here is derived from an EMBL/GenBank/DDBJ whole genome shotgun (WGS) entry which is preliminary data.</text>
</comment>
<feature type="chain" id="PRO_5011811284" description="Peptide hydrolase" evidence="7">
    <location>
        <begin position="22"/>
        <end position="481"/>
    </location>
</feature>
<dbReference type="InterPro" id="IPR003137">
    <property type="entry name" value="PA_domain"/>
</dbReference>
<organism evidence="10 11">
    <name type="scientific">Ophiocordyceps unilateralis</name>
    <name type="common">Zombie-ant fungus</name>
    <name type="synonym">Torrubia unilateralis</name>
    <dbReference type="NCBI Taxonomy" id="268505"/>
    <lineage>
        <taxon>Eukaryota</taxon>
        <taxon>Fungi</taxon>
        <taxon>Dikarya</taxon>
        <taxon>Ascomycota</taxon>
        <taxon>Pezizomycotina</taxon>
        <taxon>Sordariomycetes</taxon>
        <taxon>Hypocreomycetidae</taxon>
        <taxon>Hypocreales</taxon>
        <taxon>Ophiocordycipitaceae</taxon>
        <taxon>Ophiocordyceps</taxon>
    </lineage>
</organism>
<feature type="domain" description="PA" evidence="8">
    <location>
        <begin position="127"/>
        <end position="217"/>
    </location>
</feature>
<evidence type="ECO:0000256" key="2">
    <source>
        <dbReference type="ARBA" id="ARBA00005634"/>
    </source>
</evidence>
<sequence length="481" mass="52538">MNFQFLSFLALFVAVSGQADSNEGTFTPESFAQGLKRTEVDRHIDQFLEIARANDGTRASGTSGYKASVDYVQDAIAARCGSNIKVLVQNFTHLYEEKNEVSLIGPDSEPVRIVGLDWNTGTDGLLSAPLVHIPYARGGPGCYDDQWQNMDVSGKIALVQIMGCRDVHKVKLAQAHGAVAVIFYSYNPGNATGGTLLEENAGKLVPAGMVNLDVGESWSKRMAAGEHLQVGLTINITQEERKSWNVIAETVTGDANNVIMLGAHLDSVSFGPGINDNASGSAALMTILDRLCDFRAFRNRVRLAWWGAEEIGLLGSKHYASQLGEEEADRIRFYFNYDMVGAIKPRWNVFSCSEADDIGAKILGEALKNNEKLKSSNDTVRFRPCGDYSDDVAFRNLGIPSSGITSGRPASPWLALRMATCKTSRSATGQASDLNRKPRQQDAWHGLIHRRPNLVPCGYHLSLSAFQSYCKHMHIKSVSNG</sequence>
<evidence type="ECO:0000256" key="4">
    <source>
        <dbReference type="ARBA" id="ARBA00022723"/>
    </source>
</evidence>
<evidence type="ECO:0000256" key="5">
    <source>
        <dbReference type="ARBA" id="ARBA00022801"/>
    </source>
</evidence>
<accession>A0A2A9P2G1</accession>
<dbReference type="Gene3D" id="3.40.630.10">
    <property type="entry name" value="Zn peptidases"/>
    <property type="match status" value="1"/>
</dbReference>
<evidence type="ECO:0000256" key="6">
    <source>
        <dbReference type="ARBA" id="ARBA00022833"/>
    </source>
</evidence>
<dbReference type="GO" id="GO:0008235">
    <property type="term" value="F:metalloexopeptidase activity"/>
    <property type="evidence" value="ECO:0007669"/>
    <property type="project" value="InterPro"/>
</dbReference>
<dbReference type="PANTHER" id="PTHR12147:SF26">
    <property type="entry name" value="PEPTIDASE M28 DOMAIN-CONTAINING PROTEIN"/>
    <property type="match status" value="1"/>
</dbReference>
<evidence type="ECO:0000256" key="3">
    <source>
        <dbReference type="ARBA" id="ARBA00022670"/>
    </source>
</evidence>
<keyword evidence="6 7" id="KW-0862">Zinc</keyword>
<dbReference type="STRING" id="268505.A0A2A9P2G1"/>
<dbReference type="SUPFAM" id="SSF53187">
    <property type="entry name" value="Zn-dependent exopeptidases"/>
    <property type="match status" value="1"/>
</dbReference>
<feature type="signal peptide" evidence="7">
    <location>
        <begin position="1"/>
        <end position="21"/>
    </location>
</feature>